<comment type="caution">
    <text evidence="2">The sequence shown here is derived from an EMBL/GenBank/DDBJ whole genome shotgun (WGS) entry which is preliminary data.</text>
</comment>
<accession>A0A5C5VKL9</accession>
<evidence type="ECO:0000256" key="1">
    <source>
        <dbReference type="SAM" id="MobiDB-lite"/>
    </source>
</evidence>
<dbReference type="AlphaFoldDB" id="A0A5C5VKL9"/>
<evidence type="ECO:0000313" key="3">
    <source>
        <dbReference type="Proteomes" id="UP000316714"/>
    </source>
</evidence>
<keyword evidence="3" id="KW-1185">Reference proteome</keyword>
<gene>
    <name evidence="2" type="ORF">KOR34_32310</name>
</gene>
<protein>
    <recommendedName>
        <fullName evidence="4">Transposase IS30-like HTH domain-containing protein</fullName>
    </recommendedName>
</protein>
<evidence type="ECO:0000313" key="2">
    <source>
        <dbReference type="EMBL" id="TWT38262.1"/>
    </source>
</evidence>
<dbReference type="RefSeq" id="WP_146565664.1">
    <property type="nucleotide sequence ID" value="NZ_SIHJ01000001.1"/>
</dbReference>
<name>A0A5C5VKL9_9BACT</name>
<organism evidence="2 3">
    <name type="scientific">Posidoniimonas corsicana</name>
    <dbReference type="NCBI Taxonomy" id="1938618"/>
    <lineage>
        <taxon>Bacteria</taxon>
        <taxon>Pseudomonadati</taxon>
        <taxon>Planctomycetota</taxon>
        <taxon>Planctomycetia</taxon>
        <taxon>Pirellulales</taxon>
        <taxon>Lacipirellulaceae</taxon>
        <taxon>Posidoniimonas</taxon>
    </lineage>
</organism>
<evidence type="ECO:0008006" key="4">
    <source>
        <dbReference type="Google" id="ProtNLM"/>
    </source>
</evidence>
<sequence length="258" mass="28716">MSRPRVLDETKRREVCALLTAGMTLGSAAEYVGCSVKTIRRERDGDDDFDLQVRRAKMAARLGPLQAVRRAAETHWRAAAWLVERQERRDKQRRVDRRRRVELERMVGQVKEVVRREVPSLPQQWAIEEQIDQIATGRKPRDPEPSLPEVDQPAPPVRAKRESPIPAALREIAERVAATVDEQPPAGQSSDADAPDRTKPPEVTQATNAAEPAAEVPNGDEPPTSEPGSVPSLRVFGQNELDKEKQSLAAEPVRRTGG</sequence>
<proteinExistence type="predicted"/>
<dbReference type="OrthoDB" id="296007at2"/>
<dbReference type="Proteomes" id="UP000316714">
    <property type="component" value="Unassembled WGS sequence"/>
</dbReference>
<reference evidence="2 3" key="1">
    <citation type="submission" date="2019-02" db="EMBL/GenBank/DDBJ databases">
        <title>Deep-cultivation of Planctomycetes and their phenomic and genomic characterization uncovers novel biology.</title>
        <authorList>
            <person name="Wiegand S."/>
            <person name="Jogler M."/>
            <person name="Boedeker C."/>
            <person name="Pinto D."/>
            <person name="Vollmers J."/>
            <person name="Rivas-Marin E."/>
            <person name="Kohn T."/>
            <person name="Peeters S.H."/>
            <person name="Heuer A."/>
            <person name="Rast P."/>
            <person name="Oberbeckmann S."/>
            <person name="Bunk B."/>
            <person name="Jeske O."/>
            <person name="Meyerdierks A."/>
            <person name="Storesund J.E."/>
            <person name="Kallscheuer N."/>
            <person name="Luecker S."/>
            <person name="Lage O.M."/>
            <person name="Pohl T."/>
            <person name="Merkel B.J."/>
            <person name="Hornburger P."/>
            <person name="Mueller R.-W."/>
            <person name="Bruemmer F."/>
            <person name="Labrenz M."/>
            <person name="Spormann A.M."/>
            <person name="Op Den Camp H."/>
            <person name="Overmann J."/>
            <person name="Amann R."/>
            <person name="Jetten M.S.M."/>
            <person name="Mascher T."/>
            <person name="Medema M.H."/>
            <person name="Devos D.P."/>
            <person name="Kaster A.-K."/>
            <person name="Ovreas L."/>
            <person name="Rohde M."/>
            <person name="Galperin M.Y."/>
            <person name="Jogler C."/>
        </authorList>
    </citation>
    <scope>NUCLEOTIDE SEQUENCE [LARGE SCALE GENOMIC DNA]</scope>
    <source>
        <strain evidence="2 3">KOR34</strain>
    </source>
</reference>
<feature type="region of interest" description="Disordered" evidence="1">
    <location>
        <begin position="136"/>
        <end position="258"/>
    </location>
</feature>
<dbReference type="EMBL" id="SIHJ01000001">
    <property type="protein sequence ID" value="TWT38262.1"/>
    <property type="molecule type" value="Genomic_DNA"/>
</dbReference>